<feature type="compositionally biased region" description="Basic and acidic residues" evidence="1">
    <location>
        <begin position="123"/>
        <end position="140"/>
    </location>
</feature>
<feature type="compositionally biased region" description="Basic and acidic residues" evidence="1">
    <location>
        <begin position="156"/>
        <end position="166"/>
    </location>
</feature>
<evidence type="ECO:0000313" key="2">
    <source>
        <dbReference type="Proteomes" id="UP000887577"/>
    </source>
</evidence>
<organism evidence="2 3">
    <name type="scientific">Panagrolaimus superbus</name>
    <dbReference type="NCBI Taxonomy" id="310955"/>
    <lineage>
        <taxon>Eukaryota</taxon>
        <taxon>Metazoa</taxon>
        <taxon>Ecdysozoa</taxon>
        <taxon>Nematoda</taxon>
        <taxon>Chromadorea</taxon>
        <taxon>Rhabditida</taxon>
        <taxon>Tylenchina</taxon>
        <taxon>Panagrolaimomorpha</taxon>
        <taxon>Panagrolaimoidea</taxon>
        <taxon>Panagrolaimidae</taxon>
        <taxon>Panagrolaimus</taxon>
    </lineage>
</organism>
<evidence type="ECO:0000313" key="3">
    <source>
        <dbReference type="WBParaSite" id="PSU_v2.g11633.t1"/>
    </source>
</evidence>
<protein>
    <submittedName>
        <fullName evidence="3">Uncharacterized protein</fullName>
    </submittedName>
</protein>
<feature type="compositionally biased region" description="Basic and acidic residues" evidence="1">
    <location>
        <begin position="23"/>
        <end position="33"/>
    </location>
</feature>
<keyword evidence="2" id="KW-1185">Reference proteome</keyword>
<dbReference type="Proteomes" id="UP000887577">
    <property type="component" value="Unplaced"/>
</dbReference>
<proteinExistence type="predicted"/>
<dbReference type="AlphaFoldDB" id="A0A914XWN3"/>
<accession>A0A914XWN3</accession>
<reference evidence="3" key="1">
    <citation type="submission" date="2022-11" db="UniProtKB">
        <authorList>
            <consortium name="WormBaseParasite"/>
        </authorList>
    </citation>
    <scope>IDENTIFICATION</scope>
</reference>
<feature type="region of interest" description="Disordered" evidence="1">
    <location>
        <begin position="1"/>
        <end position="65"/>
    </location>
</feature>
<evidence type="ECO:0000256" key="1">
    <source>
        <dbReference type="SAM" id="MobiDB-lite"/>
    </source>
</evidence>
<feature type="compositionally biased region" description="Basic and acidic residues" evidence="1">
    <location>
        <begin position="52"/>
        <end position="61"/>
    </location>
</feature>
<feature type="compositionally biased region" description="Low complexity" evidence="1">
    <location>
        <begin position="35"/>
        <end position="51"/>
    </location>
</feature>
<name>A0A914XWN3_9BILA</name>
<dbReference type="WBParaSite" id="PSU_v2.g11633.t1">
    <property type="protein sequence ID" value="PSU_v2.g11633.t1"/>
    <property type="gene ID" value="PSU_v2.g11633"/>
</dbReference>
<sequence>MDVNCNGTTVHEGDENDAINGDKNADINGHKNDAINNNWKKVGKNGKNNAIKKYDKNDKTNKSTSDQIVDKNGFIFINAPIGVKSNGTLDKSSVDKNAKIDKADKSLKIDIPVLPPPSLNDKATTDKENGILVETDKKTNDNTLNTDKNIDNSSTDEDKNEKHGDNGNDSDNADWKF</sequence>
<feature type="region of interest" description="Disordered" evidence="1">
    <location>
        <begin position="111"/>
        <end position="177"/>
    </location>
</feature>